<name>A0A839ZB51_9HYPH</name>
<dbReference type="InterPro" id="IPR038488">
    <property type="entry name" value="Integrase_DNA-bd_sf"/>
</dbReference>
<reference evidence="8 9" key="1">
    <citation type="submission" date="2020-08" db="EMBL/GenBank/DDBJ databases">
        <title>Genomic Encyclopedia of Type Strains, Phase IV (KMG-IV): sequencing the most valuable type-strain genomes for metagenomic binning, comparative biology and taxonomic classification.</title>
        <authorList>
            <person name="Goeker M."/>
        </authorList>
    </citation>
    <scope>NUCLEOTIDE SEQUENCE [LARGE SCALE GENOMIC DNA]</scope>
    <source>
        <strain evidence="8 9">DSM 5895</strain>
    </source>
</reference>
<evidence type="ECO:0000313" key="9">
    <source>
        <dbReference type="Proteomes" id="UP000533469"/>
    </source>
</evidence>
<dbReference type="GO" id="GO:0015074">
    <property type="term" value="P:DNA integration"/>
    <property type="evidence" value="ECO:0007669"/>
    <property type="project" value="UniProtKB-KW"/>
</dbReference>
<dbReference type="InterPro" id="IPR002104">
    <property type="entry name" value="Integrase_catalytic"/>
</dbReference>
<dbReference type="GO" id="GO:0006310">
    <property type="term" value="P:DNA recombination"/>
    <property type="evidence" value="ECO:0007669"/>
    <property type="project" value="UniProtKB-KW"/>
</dbReference>
<evidence type="ECO:0000259" key="6">
    <source>
        <dbReference type="PROSITE" id="PS51898"/>
    </source>
</evidence>
<dbReference type="AlphaFoldDB" id="A0A839ZB51"/>
<comment type="caution">
    <text evidence="8">The sequence shown here is derived from an EMBL/GenBank/DDBJ whole genome shotgun (WGS) entry which is preliminary data.</text>
</comment>
<dbReference type="Proteomes" id="UP000533469">
    <property type="component" value="Unassembled WGS sequence"/>
</dbReference>
<keyword evidence="2" id="KW-0229">DNA integration</keyword>
<dbReference type="SUPFAM" id="SSF56349">
    <property type="entry name" value="DNA breaking-rejoining enzymes"/>
    <property type="match status" value="1"/>
</dbReference>
<dbReference type="InterPro" id="IPR050808">
    <property type="entry name" value="Phage_Integrase"/>
</dbReference>
<dbReference type="EMBL" id="JACICD010000004">
    <property type="protein sequence ID" value="MBB3772003.1"/>
    <property type="molecule type" value="Genomic_DNA"/>
</dbReference>
<evidence type="ECO:0000256" key="4">
    <source>
        <dbReference type="ARBA" id="ARBA00023172"/>
    </source>
</evidence>
<keyword evidence="9" id="KW-1185">Reference proteome</keyword>
<dbReference type="Pfam" id="PF00589">
    <property type="entry name" value="Phage_integrase"/>
    <property type="match status" value="1"/>
</dbReference>
<dbReference type="InterPro" id="IPR011010">
    <property type="entry name" value="DNA_brk_join_enz"/>
</dbReference>
<organism evidence="8 9">
    <name type="scientific">Ancylobacter tetraedralis</name>
    <dbReference type="NCBI Taxonomy" id="217068"/>
    <lineage>
        <taxon>Bacteria</taxon>
        <taxon>Pseudomonadati</taxon>
        <taxon>Pseudomonadota</taxon>
        <taxon>Alphaproteobacteria</taxon>
        <taxon>Hyphomicrobiales</taxon>
        <taxon>Xanthobacteraceae</taxon>
        <taxon>Ancylobacter</taxon>
    </lineage>
</organism>
<sequence length="414" mass="47128">MNEKLTDAIIRAAEPAAKPYKLADAGGLYLFISPSGTKIWRIKYRFLGKERALSLGHYPKVSLAAARRERDAAKKALKAKKDPKFLWQQRQQDPVDRSFEVLAREWHKVNKRAWSERHAADVIESLERGVFPYVGLASIEDIKARDVLALLRRIEKRPAVETARRVRQRIAAVFDFAAGMDLVENNPALVVIKAMAPKVRRRQPAIVTIEEARELLEQAEAQRAHPITKLAHRFLALTVVRPGVITGALWSEFERIDPTAPIWRIPASRMKLRVQHKGDVARDHLVPLSEQAMELLAVLRGLSGRSPYLFPHVHLHHEQMSENAIGYLLNRAGYHRRHVPHGWRATFSTIMNERHPADRQVIEAILAHVPENKVAAAYNRALYLDRRRELLQEWADLLLDGQATLSAIIAGPKR</sequence>
<keyword evidence="4" id="KW-0233">DNA recombination</keyword>
<gene>
    <name evidence="8" type="ORF">FHS55_002612</name>
</gene>
<evidence type="ECO:0000256" key="2">
    <source>
        <dbReference type="ARBA" id="ARBA00022908"/>
    </source>
</evidence>
<evidence type="ECO:0000313" key="8">
    <source>
        <dbReference type="EMBL" id="MBB3772003.1"/>
    </source>
</evidence>
<dbReference type="InterPro" id="IPR010998">
    <property type="entry name" value="Integrase_recombinase_N"/>
</dbReference>
<dbReference type="GO" id="GO:0003677">
    <property type="term" value="F:DNA binding"/>
    <property type="evidence" value="ECO:0007669"/>
    <property type="project" value="UniProtKB-UniRule"/>
</dbReference>
<keyword evidence="3 5" id="KW-0238">DNA-binding</keyword>
<dbReference type="PANTHER" id="PTHR30629">
    <property type="entry name" value="PROPHAGE INTEGRASE"/>
    <property type="match status" value="1"/>
</dbReference>
<evidence type="ECO:0000256" key="5">
    <source>
        <dbReference type="PROSITE-ProRule" id="PRU01248"/>
    </source>
</evidence>
<dbReference type="PROSITE" id="PS51898">
    <property type="entry name" value="TYR_RECOMBINASE"/>
    <property type="match status" value="1"/>
</dbReference>
<dbReference type="InterPro" id="IPR025166">
    <property type="entry name" value="Integrase_DNA_bind_dom"/>
</dbReference>
<dbReference type="Pfam" id="PF13356">
    <property type="entry name" value="Arm-DNA-bind_3"/>
    <property type="match status" value="1"/>
</dbReference>
<feature type="domain" description="Core-binding (CB)" evidence="7">
    <location>
        <begin position="97"/>
        <end position="178"/>
    </location>
</feature>
<dbReference type="PROSITE" id="PS51900">
    <property type="entry name" value="CB"/>
    <property type="match status" value="1"/>
</dbReference>
<dbReference type="Gene3D" id="1.10.150.130">
    <property type="match status" value="1"/>
</dbReference>
<dbReference type="InterPro" id="IPR053876">
    <property type="entry name" value="Phage_int_M"/>
</dbReference>
<dbReference type="PANTHER" id="PTHR30629:SF2">
    <property type="entry name" value="PROPHAGE INTEGRASE INTS-RELATED"/>
    <property type="match status" value="1"/>
</dbReference>
<dbReference type="InterPro" id="IPR044068">
    <property type="entry name" value="CB"/>
</dbReference>
<dbReference type="InterPro" id="IPR013762">
    <property type="entry name" value="Integrase-like_cat_sf"/>
</dbReference>
<dbReference type="Pfam" id="PF22022">
    <property type="entry name" value="Phage_int_M"/>
    <property type="match status" value="1"/>
</dbReference>
<evidence type="ECO:0000256" key="3">
    <source>
        <dbReference type="ARBA" id="ARBA00023125"/>
    </source>
</evidence>
<accession>A0A839ZB51</accession>
<dbReference type="RefSeq" id="WP_183190148.1">
    <property type="nucleotide sequence ID" value="NZ_JACICD010000004.1"/>
</dbReference>
<dbReference type="CDD" id="cd00801">
    <property type="entry name" value="INT_P4_C"/>
    <property type="match status" value="1"/>
</dbReference>
<dbReference type="Gene3D" id="3.30.160.390">
    <property type="entry name" value="Integrase, DNA-binding domain"/>
    <property type="match status" value="1"/>
</dbReference>
<evidence type="ECO:0000256" key="1">
    <source>
        <dbReference type="ARBA" id="ARBA00008857"/>
    </source>
</evidence>
<evidence type="ECO:0000259" key="7">
    <source>
        <dbReference type="PROSITE" id="PS51900"/>
    </source>
</evidence>
<feature type="domain" description="Tyr recombinase" evidence="6">
    <location>
        <begin position="202"/>
        <end position="392"/>
    </location>
</feature>
<dbReference type="Gene3D" id="1.10.443.10">
    <property type="entry name" value="Intergrase catalytic core"/>
    <property type="match status" value="1"/>
</dbReference>
<comment type="similarity">
    <text evidence="1">Belongs to the 'phage' integrase family.</text>
</comment>
<protein>
    <submittedName>
        <fullName evidence="8">Integrase</fullName>
    </submittedName>
</protein>
<proteinExistence type="inferred from homology"/>